<organism evidence="1 2">
    <name type="scientific">Candidatus Magasanikbacteria bacterium RIFCSPHIGHO2_02_FULL_50_9b</name>
    <dbReference type="NCBI Taxonomy" id="1798682"/>
    <lineage>
        <taxon>Bacteria</taxon>
        <taxon>Candidatus Magasanikiibacteriota</taxon>
    </lineage>
</organism>
<reference evidence="1 2" key="1">
    <citation type="journal article" date="2016" name="Nat. Commun.">
        <title>Thousands of microbial genomes shed light on interconnected biogeochemical processes in an aquifer system.</title>
        <authorList>
            <person name="Anantharaman K."/>
            <person name="Brown C.T."/>
            <person name="Hug L.A."/>
            <person name="Sharon I."/>
            <person name="Castelle C.J."/>
            <person name="Probst A.J."/>
            <person name="Thomas B.C."/>
            <person name="Singh A."/>
            <person name="Wilkins M.J."/>
            <person name="Karaoz U."/>
            <person name="Brodie E.L."/>
            <person name="Williams K.H."/>
            <person name="Hubbard S.S."/>
            <person name="Banfield J.F."/>
        </authorList>
    </citation>
    <scope>NUCLEOTIDE SEQUENCE [LARGE SCALE GENOMIC DNA]</scope>
</reference>
<evidence type="ECO:0000313" key="1">
    <source>
        <dbReference type="EMBL" id="OGH68095.1"/>
    </source>
</evidence>
<dbReference type="EMBL" id="MFQD01000013">
    <property type="protein sequence ID" value="OGH68095.1"/>
    <property type="molecule type" value="Genomic_DNA"/>
</dbReference>
<evidence type="ECO:0000313" key="2">
    <source>
        <dbReference type="Proteomes" id="UP000176532"/>
    </source>
</evidence>
<gene>
    <name evidence="1" type="ORF">A3C15_02295</name>
</gene>
<name>A0A1F6M8Z6_9BACT</name>
<proteinExistence type="predicted"/>
<dbReference type="AlphaFoldDB" id="A0A1F6M8Z6"/>
<comment type="caution">
    <text evidence="1">The sequence shown here is derived from an EMBL/GenBank/DDBJ whole genome shotgun (WGS) entry which is preliminary data.</text>
</comment>
<accession>A0A1F6M8Z6</accession>
<sequence>MGTKIFRTHKPSPAAAAVSAIDEPTLFMTQNNPREYHQSGAEMISKKSERNNLPTMGAVFAIRETSIPFI</sequence>
<dbReference type="Proteomes" id="UP000176532">
    <property type="component" value="Unassembled WGS sequence"/>
</dbReference>
<protein>
    <submittedName>
        <fullName evidence="1">Uncharacterized protein</fullName>
    </submittedName>
</protein>